<feature type="compositionally biased region" description="Basic and acidic residues" evidence="1">
    <location>
        <begin position="345"/>
        <end position="360"/>
    </location>
</feature>
<feature type="region of interest" description="Disordered" evidence="1">
    <location>
        <begin position="58"/>
        <end position="84"/>
    </location>
</feature>
<reference evidence="2 3" key="1">
    <citation type="journal article" date="2015" name="Genome Announc.">
        <title>Complete Genome Sequence of Methylobacterium aquaticum Strain 22A, Isolated from Racomitrium japonicum Moss.</title>
        <authorList>
            <person name="Tani A."/>
            <person name="Ogura Y."/>
            <person name="Hayashi T."/>
            <person name="Kimbara K."/>
        </authorList>
    </citation>
    <scope>NUCLEOTIDE SEQUENCE [LARGE SCALE GENOMIC DNA]</scope>
    <source>
        <strain evidence="2 3">MA-22A</strain>
    </source>
</reference>
<accession>A0A0C6FS77</accession>
<sequence>MFRTLYRNAGGLRQGCGAPRTRVSETFDLPLENVTCPTDPHHRPGRGVDRVGERELCAGPLDQGLGDEQAEAEPRSPVGAGRRRAAGADIGLAHPQQHLRGEARSVVADLERDPVGAPARLDRHAALGEVDRVVDDVAEPEHHPRVAPAGRLRAFALRGHVEDDAEGALGRHQLLDEVAEGDGLDESALVGVERGELGEDAAAALDLVAQERQVLGDARVRRGAELAVEFLGHHRDGGERRAEFVGRRRRQPVELRQVLLAGEHQLGRGERPGELARLLGDPPGVDPREGGAEQDRGPDARDVQERQFQGLAGEPRQRPVDEGEHRRQADGEEPQRQGVGRGQRGRGDQHGCQEEQRERVLQPAGEEEERRELDDVEGEEQHRRVVAEPMARRVADAQRQVEPGRGRDDEEAPAERQGQAEAEMGAGHRGTLARHGEPAQPHQGVEAQVAGVPHGIGLRGVEHRENDSAPPTKAQGGAAETLAAAARFPKVAATGPAGRSTMGYAGAAGDGRRDLAPLRRKLPGYPR</sequence>
<feature type="compositionally biased region" description="Basic and acidic residues" evidence="1">
    <location>
        <begin position="286"/>
        <end position="305"/>
    </location>
</feature>
<dbReference type="EMBL" id="AP014704">
    <property type="protein sequence ID" value="BAQ48319.1"/>
    <property type="molecule type" value="Genomic_DNA"/>
</dbReference>
<feature type="compositionally biased region" description="Low complexity" evidence="1">
    <location>
        <begin position="474"/>
        <end position="486"/>
    </location>
</feature>
<evidence type="ECO:0000256" key="1">
    <source>
        <dbReference type="SAM" id="MobiDB-lite"/>
    </source>
</evidence>
<organism evidence="2 3">
    <name type="scientific">Methylobacterium aquaticum</name>
    <dbReference type="NCBI Taxonomy" id="270351"/>
    <lineage>
        <taxon>Bacteria</taxon>
        <taxon>Pseudomonadati</taxon>
        <taxon>Pseudomonadota</taxon>
        <taxon>Alphaproteobacteria</taxon>
        <taxon>Hyphomicrobiales</taxon>
        <taxon>Methylobacteriaceae</taxon>
        <taxon>Methylobacterium</taxon>
    </lineage>
</organism>
<feature type="compositionally biased region" description="Basic and acidic residues" evidence="1">
    <location>
        <begin position="265"/>
        <end position="274"/>
    </location>
</feature>
<name>A0A0C6FS77_9HYPH</name>
<gene>
    <name evidence="2" type="ORF">Maq22A_c27440</name>
</gene>
<dbReference type="PATRIC" id="fig|270351.10.peg.5258"/>
<reference evidence="3" key="2">
    <citation type="submission" date="2015-01" db="EMBL/GenBank/DDBJ databases">
        <title>Complete genome sequence of Methylobacterium aquaticum strain 22A.</title>
        <authorList>
            <person name="Tani A."/>
            <person name="Ogura Y."/>
            <person name="Hayashi T."/>
        </authorList>
    </citation>
    <scope>NUCLEOTIDE SEQUENCE [LARGE SCALE GENOMIC DNA]</scope>
    <source>
        <strain evidence="3">MA-22A</strain>
    </source>
</reference>
<evidence type="ECO:0000313" key="3">
    <source>
        <dbReference type="Proteomes" id="UP000061432"/>
    </source>
</evidence>
<proteinExistence type="predicted"/>
<dbReference type="KEGG" id="maqu:Maq22A_c27440"/>
<evidence type="ECO:0000313" key="2">
    <source>
        <dbReference type="EMBL" id="BAQ48319.1"/>
    </source>
</evidence>
<dbReference type="Proteomes" id="UP000061432">
    <property type="component" value="Chromosome"/>
</dbReference>
<feature type="compositionally biased region" description="Basic residues" evidence="1">
    <location>
        <begin position="518"/>
        <end position="527"/>
    </location>
</feature>
<dbReference type="AlphaFoldDB" id="A0A0C6FS77"/>
<protein>
    <submittedName>
        <fullName evidence="2">Uncharacterized protein</fullName>
    </submittedName>
</protein>
<feature type="region of interest" description="Disordered" evidence="1">
    <location>
        <begin position="264"/>
        <end position="527"/>
    </location>
</feature>
<feature type="compositionally biased region" description="Basic and acidic residues" evidence="1">
    <location>
        <begin position="368"/>
        <end position="396"/>
    </location>
</feature>
<feature type="compositionally biased region" description="Basic and acidic residues" evidence="1">
    <location>
        <begin position="315"/>
        <end position="335"/>
    </location>
</feature>